<name>A0AB74BA03_PSESS</name>
<protein>
    <recommendedName>
        <fullName evidence="1">HigA2-like helix-turn-helix domain-containing protein</fullName>
    </recommendedName>
</protein>
<dbReference type="AlphaFoldDB" id="A0AB74BA03"/>
<evidence type="ECO:0000259" key="1">
    <source>
        <dbReference type="Pfam" id="PF13744"/>
    </source>
</evidence>
<dbReference type="Pfam" id="PF13744">
    <property type="entry name" value="HTH_37"/>
    <property type="match status" value="1"/>
</dbReference>
<comment type="caution">
    <text evidence="2">The sequence shown here is derived from an EMBL/GenBank/DDBJ whole genome shotgun (WGS) entry which is preliminary data.</text>
</comment>
<dbReference type="GO" id="GO:0003677">
    <property type="term" value="F:DNA binding"/>
    <property type="evidence" value="ECO:0007669"/>
    <property type="project" value="InterPro"/>
</dbReference>
<evidence type="ECO:0000313" key="3">
    <source>
        <dbReference type="Proteomes" id="UP000268636"/>
    </source>
</evidence>
<dbReference type="Proteomes" id="UP000268636">
    <property type="component" value="Unassembled WGS sequence"/>
</dbReference>
<dbReference type="Gene3D" id="1.10.260.40">
    <property type="entry name" value="lambda repressor-like DNA-binding domains"/>
    <property type="match status" value="1"/>
</dbReference>
<dbReference type="InterPro" id="IPR039554">
    <property type="entry name" value="HigA2-like_HTH"/>
</dbReference>
<dbReference type="EMBL" id="RBTN01000351">
    <property type="protein sequence ID" value="RMT67751.1"/>
    <property type="molecule type" value="Genomic_DNA"/>
</dbReference>
<evidence type="ECO:0000313" key="2">
    <source>
        <dbReference type="EMBL" id="RMT67751.1"/>
    </source>
</evidence>
<dbReference type="SUPFAM" id="SSF47413">
    <property type="entry name" value="lambda repressor-like DNA-binding domains"/>
    <property type="match status" value="1"/>
</dbReference>
<sequence length="107" mass="12177">MYRVNSSIEVNMMTNERHANIWDTLVESPEEAENLQLRSTLMRALTRKVRSLELAQKDAALRLKVTQPRLNDLLKGKIDKFSLDALVKMLPGAGLQIEVTVKERSEA</sequence>
<gene>
    <name evidence="2" type="ORF">ALP42_02001</name>
</gene>
<feature type="domain" description="HigA2-like helix-turn-helix" evidence="1">
    <location>
        <begin position="28"/>
        <end position="102"/>
    </location>
</feature>
<organism evidence="2 3">
    <name type="scientific">Pseudomonas savastanoi pv. nerii</name>
    <dbReference type="NCBI Taxonomy" id="360921"/>
    <lineage>
        <taxon>Bacteria</taxon>
        <taxon>Pseudomonadati</taxon>
        <taxon>Pseudomonadota</taxon>
        <taxon>Gammaproteobacteria</taxon>
        <taxon>Pseudomonadales</taxon>
        <taxon>Pseudomonadaceae</taxon>
        <taxon>Pseudomonas</taxon>
    </lineage>
</organism>
<dbReference type="InterPro" id="IPR010982">
    <property type="entry name" value="Lambda_DNA-bd_dom_sf"/>
</dbReference>
<reference evidence="2 3" key="1">
    <citation type="submission" date="2018-08" db="EMBL/GenBank/DDBJ databases">
        <title>Recombination of ecologically and evolutionarily significant loci maintains genetic cohesion in the Pseudomonas syringae species complex.</title>
        <authorList>
            <person name="Dillon M."/>
            <person name="Thakur S."/>
            <person name="Almeida R.N.D."/>
            <person name="Weir B.S."/>
            <person name="Guttman D.S."/>
        </authorList>
    </citation>
    <scope>NUCLEOTIDE SEQUENCE [LARGE SCALE GENOMIC DNA]</scope>
    <source>
        <strain evidence="2 3">ICMP 13786</strain>
    </source>
</reference>
<accession>A0AB74BA03</accession>
<proteinExistence type="predicted"/>